<dbReference type="PANTHER" id="PTHR47055:SF3">
    <property type="entry name" value="PHORBOL-ESTER_DAG-TYPE DOMAIN-CONTAINING PROTEIN"/>
    <property type="match status" value="1"/>
</dbReference>
<dbReference type="PANTHER" id="PTHR47055">
    <property type="entry name" value="DDE_TNP_1_7 DOMAIN-CONTAINING PROTEIN"/>
    <property type="match status" value="1"/>
</dbReference>
<sequence length="122" mass="13763">MGVTSQIVSVLASTMTSSTTTAIFVHNYFTSLEIVQYLKDKNCRYTGTARDNKIGKPLLKSIKDMEKKTVPRGMHDYITSDDGVLALRWKDNRVVTLLSTDMGMEPISSVYRYCSDTKKKEP</sequence>
<protein>
    <recommendedName>
        <fullName evidence="1">PiggyBac transposable element-derived protein domain-containing protein</fullName>
    </recommendedName>
</protein>
<dbReference type="InterPro" id="IPR052638">
    <property type="entry name" value="PiggyBac_TE-derived"/>
</dbReference>
<dbReference type="EMBL" id="JAMKFB020000022">
    <property type="protein sequence ID" value="KAL0159550.1"/>
    <property type="molecule type" value="Genomic_DNA"/>
</dbReference>
<evidence type="ECO:0000259" key="1">
    <source>
        <dbReference type="Pfam" id="PF13843"/>
    </source>
</evidence>
<reference evidence="2 3" key="1">
    <citation type="submission" date="2024-05" db="EMBL/GenBank/DDBJ databases">
        <title>Genome sequencing and assembly of Indian major carp, Cirrhinus mrigala (Hamilton, 1822).</title>
        <authorList>
            <person name="Mohindra V."/>
            <person name="Chowdhury L.M."/>
            <person name="Lal K."/>
            <person name="Jena J.K."/>
        </authorList>
    </citation>
    <scope>NUCLEOTIDE SEQUENCE [LARGE SCALE GENOMIC DNA]</scope>
    <source>
        <strain evidence="2">CM1030</strain>
        <tissue evidence="2">Blood</tissue>
    </source>
</reference>
<accession>A0ABD0NDG3</accession>
<comment type="caution">
    <text evidence="2">The sequence shown here is derived from an EMBL/GenBank/DDBJ whole genome shotgun (WGS) entry which is preliminary data.</text>
</comment>
<keyword evidence="3" id="KW-1185">Reference proteome</keyword>
<dbReference type="AlphaFoldDB" id="A0ABD0NDG3"/>
<gene>
    <name evidence="2" type="ORF">M9458_043275</name>
</gene>
<organism evidence="2 3">
    <name type="scientific">Cirrhinus mrigala</name>
    <name type="common">Mrigala</name>
    <dbReference type="NCBI Taxonomy" id="683832"/>
    <lineage>
        <taxon>Eukaryota</taxon>
        <taxon>Metazoa</taxon>
        <taxon>Chordata</taxon>
        <taxon>Craniata</taxon>
        <taxon>Vertebrata</taxon>
        <taxon>Euteleostomi</taxon>
        <taxon>Actinopterygii</taxon>
        <taxon>Neopterygii</taxon>
        <taxon>Teleostei</taxon>
        <taxon>Ostariophysi</taxon>
        <taxon>Cypriniformes</taxon>
        <taxon>Cyprinidae</taxon>
        <taxon>Labeoninae</taxon>
        <taxon>Labeonini</taxon>
        <taxon>Cirrhinus</taxon>
    </lineage>
</organism>
<proteinExistence type="predicted"/>
<name>A0ABD0NDG3_CIRMR</name>
<evidence type="ECO:0000313" key="3">
    <source>
        <dbReference type="Proteomes" id="UP001529510"/>
    </source>
</evidence>
<dbReference type="InterPro" id="IPR029526">
    <property type="entry name" value="PGBD"/>
</dbReference>
<feature type="domain" description="PiggyBac transposable element-derived protein" evidence="1">
    <location>
        <begin position="4"/>
        <end position="114"/>
    </location>
</feature>
<feature type="non-terminal residue" evidence="2">
    <location>
        <position position="122"/>
    </location>
</feature>
<dbReference type="Proteomes" id="UP001529510">
    <property type="component" value="Unassembled WGS sequence"/>
</dbReference>
<dbReference type="Pfam" id="PF13843">
    <property type="entry name" value="DDE_Tnp_1_7"/>
    <property type="match status" value="1"/>
</dbReference>
<evidence type="ECO:0000313" key="2">
    <source>
        <dbReference type="EMBL" id="KAL0159550.1"/>
    </source>
</evidence>